<dbReference type="Proteomes" id="UP000325763">
    <property type="component" value="Chromosome"/>
</dbReference>
<dbReference type="EMBL" id="CP023747">
    <property type="protein sequence ID" value="QEV43269.1"/>
    <property type="molecule type" value="Genomic_DNA"/>
</dbReference>
<evidence type="ECO:0000313" key="1">
    <source>
        <dbReference type="EMBL" id="AJE40951.1"/>
    </source>
</evidence>
<dbReference type="Proteomes" id="UP000031526">
    <property type="component" value="Chromosome"/>
</dbReference>
<reference evidence="2 4" key="3">
    <citation type="submission" date="2017-09" db="EMBL/GenBank/DDBJ databases">
        <title>Streptomyces genome completion.</title>
        <authorList>
            <person name="Lee N."/>
            <person name="Cho B.-K."/>
        </authorList>
    </citation>
    <scope>NUCLEOTIDE SEQUENCE [LARGE SCALE GENOMIC DNA]</scope>
    <source>
        <strain evidence="2 4">ATCC 14899</strain>
    </source>
</reference>
<organism evidence="1 3">
    <name type="scientific">Streptomyces nodosus</name>
    <dbReference type="NCBI Taxonomy" id="40318"/>
    <lineage>
        <taxon>Bacteria</taxon>
        <taxon>Bacillati</taxon>
        <taxon>Actinomycetota</taxon>
        <taxon>Actinomycetes</taxon>
        <taxon>Kitasatosporales</taxon>
        <taxon>Streptomycetaceae</taxon>
        <taxon>Streptomyces</taxon>
    </lineage>
</organism>
<evidence type="ECO:0000313" key="2">
    <source>
        <dbReference type="EMBL" id="QEV43269.1"/>
    </source>
</evidence>
<accession>A0A0B5DKE9</accession>
<dbReference type="Pfam" id="PF15575">
    <property type="entry name" value="Imm49"/>
    <property type="match status" value="2"/>
</dbReference>
<dbReference type="OrthoDB" id="3416645at2"/>
<sequence length="578" mass="62714">MGEGAVAAARENFADRIGTLARSMSKAGWMTTYEWWELAEEFLDYLGALSVSTPDLYTPEARAVLDNATEAAAGAVAYAAYHPHVSFHIFLDYLNFGMSYEPGSGAPVESVTADLWLDAFCLAILSDRAERHGEAFHFARRKFPPLAAGQPAVELAGGFMAYVIGDTGDDDAGYPPSREEKLAALDAALTRIRYRDDGTAAVLHDPRTVALQALRALTTGDEKAFRTAVVKLLLPYAALNGPGAEPRTLLPLLPLALAALGHRREGWQQPVATDYFPRALVTGFESAGPRVGAYGRDRRPEAVAEAAAGPVTFARPEQPQPLHPESEALFEQYTREAVTPRGAEPLEARGLASAMNHQRILFKIRATQSPDATGLQLRNLRLAAEAGAALFSTTLAQPDAEVQVTIDGHPVTYRAYHGEMAGPGVWHTAVNLALITGRRENLAPLVLAGPTRVGKDESAFAAYRRALHDYLRGEDPEAATELALQECEKARTWGFLPPPAVLFSQLVEGDEESFQLALLDALEAHRDHYAIGDRATDPDAALSLDILALACHARRRGWEIRVRSPYLPARLLEAAKPF</sequence>
<gene>
    <name evidence="2" type="ORF">CP978_13765</name>
    <name evidence="1" type="ORF">SNOD_13530</name>
</gene>
<dbReference type="AlphaFoldDB" id="A0A0B5DKE9"/>
<evidence type="ECO:0008006" key="5">
    <source>
        <dbReference type="Google" id="ProtNLM"/>
    </source>
</evidence>
<name>A0A0B5DKE9_9ACTN</name>
<keyword evidence="3" id="KW-1185">Reference proteome</keyword>
<dbReference type="STRING" id="40318.SNOD_13530"/>
<protein>
    <recommendedName>
        <fullName evidence="5">Immunity 49 family protein</fullName>
    </recommendedName>
</protein>
<proteinExistence type="predicted"/>
<reference evidence="3" key="1">
    <citation type="submission" date="2014-09" db="EMBL/GenBank/DDBJ databases">
        <title>Sequence of the Streptomyces nodosus genome.</title>
        <authorList>
            <person name="Sweeney P."/>
            <person name="Stephens N."/>
            <person name="Murphy C."/>
            <person name="Caffrey P."/>
        </authorList>
    </citation>
    <scope>NUCLEOTIDE SEQUENCE [LARGE SCALE GENOMIC DNA]</scope>
    <source>
        <strain evidence="3">ATCC 14899</strain>
    </source>
</reference>
<dbReference type="KEGG" id="snq:CP978_13765"/>
<dbReference type="EMBL" id="CP009313">
    <property type="protein sequence ID" value="AJE40951.1"/>
    <property type="molecule type" value="Genomic_DNA"/>
</dbReference>
<dbReference type="InterPro" id="IPR029074">
    <property type="entry name" value="Imm49"/>
</dbReference>
<reference evidence="1 3" key="2">
    <citation type="journal article" date="2016" name="Appl. Microbiol. Biotechnol.">
        <title>Exploiting the genome sequence of Streptomyces nodosus for enhanced antibiotic production.</title>
        <authorList>
            <person name="Sweeney P."/>
            <person name="Murphy C.D."/>
            <person name="Caffrey P."/>
        </authorList>
    </citation>
    <scope>NUCLEOTIDE SEQUENCE [LARGE SCALE GENOMIC DNA]</scope>
    <source>
        <strain evidence="1 3">ATCC 14899</strain>
    </source>
</reference>
<evidence type="ECO:0000313" key="3">
    <source>
        <dbReference type="Proteomes" id="UP000031526"/>
    </source>
</evidence>
<dbReference type="HOGENOM" id="CLU_495126_0_0_11"/>
<evidence type="ECO:0000313" key="4">
    <source>
        <dbReference type="Proteomes" id="UP000325763"/>
    </source>
</evidence>